<proteinExistence type="predicted"/>
<dbReference type="AlphaFoldDB" id="A0A177CB05"/>
<evidence type="ECO:0000313" key="3">
    <source>
        <dbReference type="Proteomes" id="UP000077069"/>
    </source>
</evidence>
<evidence type="ECO:0000256" key="1">
    <source>
        <dbReference type="SAM" id="MobiDB-lite"/>
    </source>
</evidence>
<feature type="region of interest" description="Disordered" evidence="1">
    <location>
        <begin position="179"/>
        <end position="211"/>
    </location>
</feature>
<evidence type="ECO:0000313" key="2">
    <source>
        <dbReference type="EMBL" id="OAG03870.1"/>
    </source>
</evidence>
<feature type="compositionally biased region" description="Low complexity" evidence="1">
    <location>
        <begin position="82"/>
        <end position="100"/>
    </location>
</feature>
<feature type="region of interest" description="Disordered" evidence="1">
    <location>
        <begin position="71"/>
        <end position="122"/>
    </location>
</feature>
<sequence length="258" mass="27844">MARRRMGKGIELQTIRDSWCYRAYMMRSAGTLHATIGLGREACNAWAGARTEHQTHDGSITVVVKPSSRAVAGVGRTRGQIAMSSASSQGRSGQRPGRQALPAPRSPLAHRRSTRPRPDSATTATALVCAAIASWMHARAAMTTRRAGAAPVAAPTLRFAPAANPARIVPFPHGCLLPSAPTTLSSRPDASSTRRRRPHVRAQRRRLRAGGPLQLSKQLVLRAPAAHPSQWLAHPHPRRVVCDEMRARSMGRIVWAGG</sequence>
<accession>A0A177CB05</accession>
<dbReference type="Proteomes" id="UP000077069">
    <property type="component" value="Unassembled WGS sequence"/>
</dbReference>
<dbReference type="RefSeq" id="XP_018034235.1">
    <property type="nucleotide sequence ID" value="XM_018184278.1"/>
</dbReference>
<feature type="compositionally biased region" description="Basic residues" evidence="1">
    <location>
        <begin position="193"/>
        <end position="208"/>
    </location>
</feature>
<protein>
    <submittedName>
        <fullName evidence="2">Uncharacterized protein</fullName>
    </submittedName>
</protein>
<dbReference type="InParanoid" id="A0A177CB05"/>
<gene>
    <name evidence="2" type="ORF">CC84DRAFT_1249249</name>
</gene>
<keyword evidence="3" id="KW-1185">Reference proteome</keyword>
<reference evidence="2 3" key="1">
    <citation type="submission" date="2016-05" db="EMBL/GenBank/DDBJ databases">
        <title>Comparative analysis of secretome profiles of manganese(II)-oxidizing ascomycete fungi.</title>
        <authorList>
            <consortium name="DOE Joint Genome Institute"/>
            <person name="Zeiner C.A."/>
            <person name="Purvine S.O."/>
            <person name="Zink E.M."/>
            <person name="Wu S."/>
            <person name="Pasa-Tolic L."/>
            <person name="Chaput D.L."/>
            <person name="Haridas S."/>
            <person name="Grigoriev I.V."/>
            <person name="Santelli C.M."/>
            <person name="Hansel C.M."/>
        </authorList>
    </citation>
    <scope>NUCLEOTIDE SEQUENCE [LARGE SCALE GENOMIC DNA]</scope>
    <source>
        <strain evidence="2 3">AP3s5-JAC2a</strain>
    </source>
</reference>
<name>A0A177CB05_9PLEO</name>
<dbReference type="GeneID" id="28767764"/>
<organism evidence="2 3">
    <name type="scientific">Paraphaeosphaeria sporulosa</name>
    <dbReference type="NCBI Taxonomy" id="1460663"/>
    <lineage>
        <taxon>Eukaryota</taxon>
        <taxon>Fungi</taxon>
        <taxon>Dikarya</taxon>
        <taxon>Ascomycota</taxon>
        <taxon>Pezizomycotina</taxon>
        <taxon>Dothideomycetes</taxon>
        <taxon>Pleosporomycetidae</taxon>
        <taxon>Pleosporales</taxon>
        <taxon>Massarineae</taxon>
        <taxon>Didymosphaeriaceae</taxon>
        <taxon>Paraphaeosphaeria</taxon>
    </lineage>
</organism>
<feature type="compositionally biased region" description="Polar residues" evidence="1">
    <location>
        <begin position="180"/>
        <end position="191"/>
    </location>
</feature>
<dbReference type="EMBL" id="KV441554">
    <property type="protein sequence ID" value="OAG03870.1"/>
    <property type="molecule type" value="Genomic_DNA"/>
</dbReference>